<feature type="domain" description="Fibronectin type-III" evidence="5">
    <location>
        <begin position="706"/>
        <end position="803"/>
    </location>
</feature>
<evidence type="ECO:0000256" key="1">
    <source>
        <dbReference type="ARBA" id="ARBA00022737"/>
    </source>
</evidence>
<keyword evidence="2" id="KW-0245">EGF-like domain</keyword>
<dbReference type="InterPro" id="IPR013783">
    <property type="entry name" value="Ig-like_fold"/>
</dbReference>
<dbReference type="PROSITE" id="PS00022">
    <property type="entry name" value="EGF_1"/>
    <property type="match status" value="2"/>
</dbReference>
<dbReference type="InterPro" id="IPR000742">
    <property type="entry name" value="EGF"/>
</dbReference>
<dbReference type="PANTHER" id="PTHR46708">
    <property type="entry name" value="TENASCIN"/>
    <property type="match status" value="1"/>
</dbReference>
<dbReference type="PANTHER" id="PTHR46708:SF2">
    <property type="entry name" value="FIBRONECTIN TYPE-III DOMAIN-CONTAINING PROTEIN"/>
    <property type="match status" value="1"/>
</dbReference>
<feature type="domain" description="Fibronectin type-III" evidence="5">
    <location>
        <begin position="912"/>
        <end position="1012"/>
    </location>
</feature>
<name>A0A8D8W3L4_9HEMI</name>
<dbReference type="CDD" id="cd00055">
    <property type="entry name" value="EGF_Lam"/>
    <property type="match status" value="1"/>
</dbReference>
<evidence type="ECO:0000259" key="5">
    <source>
        <dbReference type="PROSITE" id="PS50853"/>
    </source>
</evidence>
<evidence type="ECO:0000256" key="3">
    <source>
        <dbReference type="SAM" id="SignalP"/>
    </source>
</evidence>
<dbReference type="GO" id="GO:0048513">
    <property type="term" value="P:animal organ development"/>
    <property type="evidence" value="ECO:0007669"/>
    <property type="project" value="UniProtKB-ARBA"/>
</dbReference>
<dbReference type="AlphaFoldDB" id="A0A8D8W3L4"/>
<dbReference type="Gene3D" id="2.60.40.10">
    <property type="entry name" value="Immunoglobulins"/>
    <property type="match status" value="3"/>
</dbReference>
<dbReference type="Gene3D" id="2.170.300.10">
    <property type="entry name" value="Tie2 ligand-binding domain superfamily"/>
    <property type="match status" value="1"/>
</dbReference>
<keyword evidence="6" id="KW-0418">Kinase</keyword>
<proteinExistence type="predicted"/>
<feature type="signal peptide" evidence="3">
    <location>
        <begin position="1"/>
        <end position="21"/>
    </location>
</feature>
<feature type="domain" description="EGF-like" evidence="4">
    <location>
        <begin position="460"/>
        <end position="497"/>
    </location>
</feature>
<organism evidence="6">
    <name type="scientific">Cacopsylla melanoneura</name>
    <dbReference type="NCBI Taxonomy" id="428564"/>
    <lineage>
        <taxon>Eukaryota</taxon>
        <taxon>Metazoa</taxon>
        <taxon>Ecdysozoa</taxon>
        <taxon>Arthropoda</taxon>
        <taxon>Hexapoda</taxon>
        <taxon>Insecta</taxon>
        <taxon>Pterygota</taxon>
        <taxon>Neoptera</taxon>
        <taxon>Paraneoptera</taxon>
        <taxon>Hemiptera</taxon>
        <taxon>Sternorrhyncha</taxon>
        <taxon>Psylloidea</taxon>
        <taxon>Psyllidae</taxon>
        <taxon>Psyllinae</taxon>
        <taxon>Cacopsylla</taxon>
    </lineage>
</organism>
<evidence type="ECO:0000313" key="6">
    <source>
        <dbReference type="EMBL" id="CAG6645808.1"/>
    </source>
</evidence>
<keyword evidence="6" id="KW-0808">Transferase</keyword>
<keyword evidence="3" id="KW-0732">Signal</keyword>
<dbReference type="GO" id="GO:0016301">
    <property type="term" value="F:kinase activity"/>
    <property type="evidence" value="ECO:0007669"/>
    <property type="project" value="UniProtKB-KW"/>
</dbReference>
<comment type="caution">
    <text evidence="2">Lacks conserved residue(s) required for the propagation of feature annotation.</text>
</comment>
<dbReference type="PROSITE" id="PS00652">
    <property type="entry name" value="TNFR_NGFR_1"/>
    <property type="match status" value="1"/>
</dbReference>
<feature type="disulfide bond" evidence="2">
    <location>
        <begin position="487"/>
        <end position="496"/>
    </location>
</feature>
<keyword evidence="6" id="KW-0675">Receptor</keyword>
<evidence type="ECO:0000259" key="4">
    <source>
        <dbReference type="PROSITE" id="PS50026"/>
    </source>
</evidence>
<feature type="chain" id="PRO_5034348080" evidence="3">
    <location>
        <begin position="22"/>
        <end position="1169"/>
    </location>
</feature>
<dbReference type="SUPFAM" id="SSF49265">
    <property type="entry name" value="Fibronectin type III"/>
    <property type="match status" value="2"/>
</dbReference>
<dbReference type="InterPro" id="IPR002049">
    <property type="entry name" value="LE_dom"/>
</dbReference>
<dbReference type="InterPro" id="IPR050991">
    <property type="entry name" value="ECM_Regulatory_Proteins"/>
</dbReference>
<dbReference type="Pfam" id="PF00041">
    <property type="entry name" value="fn3"/>
    <property type="match status" value="2"/>
</dbReference>
<dbReference type="PROSITE" id="PS50853">
    <property type="entry name" value="FN3"/>
    <property type="match status" value="2"/>
</dbReference>
<dbReference type="InterPro" id="IPR003961">
    <property type="entry name" value="FN3_dom"/>
</dbReference>
<evidence type="ECO:0000256" key="2">
    <source>
        <dbReference type="PROSITE-ProRule" id="PRU00076"/>
    </source>
</evidence>
<accession>A0A8D8W3L4</accession>
<dbReference type="InterPro" id="IPR036116">
    <property type="entry name" value="FN3_sf"/>
</dbReference>
<dbReference type="InterPro" id="IPR009030">
    <property type="entry name" value="Growth_fac_rcpt_cys_sf"/>
</dbReference>
<dbReference type="InterPro" id="IPR001368">
    <property type="entry name" value="TNFR/NGFR_Cys_rich_reg"/>
</dbReference>
<dbReference type="SUPFAM" id="SSF57184">
    <property type="entry name" value="Growth factor receptor domain"/>
    <property type="match status" value="1"/>
</dbReference>
<dbReference type="CDD" id="cd00063">
    <property type="entry name" value="FN3"/>
    <property type="match status" value="3"/>
</dbReference>
<reference evidence="6" key="1">
    <citation type="submission" date="2021-05" db="EMBL/GenBank/DDBJ databases">
        <authorList>
            <person name="Alioto T."/>
            <person name="Alioto T."/>
            <person name="Gomez Garrido J."/>
        </authorList>
    </citation>
    <scope>NUCLEOTIDE SEQUENCE</scope>
</reference>
<sequence>MNRLFGLLVALGLHFGTPVNGTNDITTVYKINTIKSDMNEVKYLNTCTVSVRVQHKDEDFPLFSINDNSSMILDWRQIPPLYSEKRSNWSVVVTLRDGGTKNLPLIYSDYVNPYYWLDMNLMILKGHNFFRFLTSEVDPDISYTEKQISSWRFLSTNENKTVFNKYDMEEVFKENDIFTKTVLDVRPCYRETKFGIKLYWTSNKTQFIEIILDQPGTIKVCTIDNELKNCSKFPIIYGSLQFRHCTSATWFGIILQDGEVNIYNFLKNGRVEYIRTNHYRPKEFDSYTEVEHNYIGFSKSYFMYYELVEIKPKTLHSPWFKLYTNTSLFILYFTEPGYKLEVALEEKITQNITQLEYHESDGVNYTERIQIEKEITRNTTQLEYHELDRVNYTERIQRVLIKVSVGVPHNGRGNQRITINGDKHVFIGNIWEQTNLDINKEQGPVACDKSNIIDIYNYNTVDRTIKNTKNESSCKNGGRLENGNCVCPPGFVGSQCESPCGRNHFGEKCSFVCSNSSNECKGMILCTPYYGCTCAPGYYGDECNMQCKEGFYGADCKQTCKQCPYGCNKYTGACREKICSKLNLMSSYCSQNHSYLRDFPEIVETNFTSVTLQVNFAASKIKIVGSLKLDKPNLYTVQYREDLSPIWNNGPYEEFNQVKTNITVNGLKPGLLYEFRVVLIDYSQETQDTLRSKIIQAETNCTLSLRQQNLQISSISFRTIGLTWDKETALEEMECPIIDYLLEMDEMIENGLTKSKQPVQVKGNSYSIENLNPGKTYSITLKRVTIFGESEPIASKDVTTDDDMLTKLIVYKTTSNRIGLRWNMPNINLTIIRINIELLDLSYKIWNKTIDMSITLDSYRCKPWPGFTCFDVTNLAMDTKYNITVKLSSENVHQDILSKSIVAKTMETSPSSVRDVKVKLVSDTSMSLSWRIPLYLNGILRKFLIEVEHLSSFVKETFYQSSTIDYTVSAEVEMYSHILQGIKLASSYQITIRPLAKGLGPNVSETIETPPPRIRFQRTVEYNNKTLKLKQMDNHIEDSIEIYNQLISEILVIVEPKFNTNQSSKRLTGFRSEMSEILGSNNWWLTHVCAAADETCTIDLTLQTESTPILPYYGKPLQSGNQYRIVLAQVNQYCPVSISKIFSGSKVIRKRRALGVPKAPTMHSRVKMV</sequence>
<dbReference type="SMART" id="SM00060">
    <property type="entry name" value="FN3"/>
    <property type="match status" value="4"/>
</dbReference>
<keyword evidence="1" id="KW-0677">Repeat</keyword>
<protein>
    <submittedName>
        <fullName evidence="6">Tyrosine-protein kinase receptor Tie-1</fullName>
    </submittedName>
</protein>
<dbReference type="PROSITE" id="PS50026">
    <property type="entry name" value="EGF_3"/>
    <property type="match status" value="1"/>
</dbReference>
<dbReference type="GO" id="GO:0048731">
    <property type="term" value="P:system development"/>
    <property type="evidence" value="ECO:0007669"/>
    <property type="project" value="UniProtKB-ARBA"/>
</dbReference>
<dbReference type="EMBL" id="HBUF01138656">
    <property type="protein sequence ID" value="CAG6645808.1"/>
    <property type="molecule type" value="Transcribed_RNA"/>
</dbReference>
<keyword evidence="2" id="KW-1015">Disulfide bond</keyword>